<dbReference type="Proteomes" id="UP000664545">
    <property type="component" value="Unassembled WGS sequence"/>
</dbReference>
<gene>
    <name evidence="1" type="ORF">JYB65_09320</name>
</gene>
<protein>
    <submittedName>
        <fullName evidence="1">Uncharacterized protein</fullName>
    </submittedName>
</protein>
<name>A0A939IGM7_CLOAM</name>
<comment type="caution">
    <text evidence="1">The sequence shown here is derived from an EMBL/GenBank/DDBJ whole genome shotgun (WGS) entry which is preliminary data.</text>
</comment>
<dbReference type="AlphaFoldDB" id="A0A939IGM7"/>
<evidence type="ECO:0000313" key="2">
    <source>
        <dbReference type="Proteomes" id="UP000664545"/>
    </source>
</evidence>
<accession>A0A939IGM7</accession>
<proteinExistence type="predicted"/>
<organism evidence="1 2">
    <name type="scientific">Clostridium aminobutyricum</name>
    <dbReference type="NCBI Taxonomy" id="33953"/>
    <lineage>
        <taxon>Bacteria</taxon>
        <taxon>Bacillati</taxon>
        <taxon>Bacillota</taxon>
        <taxon>Clostridia</taxon>
        <taxon>Eubacteriales</taxon>
        <taxon>Clostridiaceae</taxon>
        <taxon>Clostridium</taxon>
    </lineage>
</organism>
<reference evidence="1" key="1">
    <citation type="submission" date="2021-02" db="EMBL/GenBank/DDBJ databases">
        <title>Abyssanaerobacter marinus gen.nov., sp., nov, anaerobic bacterium isolated from the Onnuri vent field of Indian Ocean and suggestion of Mogibacteriaceae fam. nov., and proposal of reclassification of ambiguous this family's genus member.</title>
        <authorList>
            <person name="Kim Y.J."/>
            <person name="Yang J.-A."/>
        </authorList>
    </citation>
    <scope>NUCLEOTIDE SEQUENCE</scope>
    <source>
        <strain evidence="1">DSM 2634</strain>
    </source>
</reference>
<keyword evidence="2" id="KW-1185">Reference proteome</keyword>
<evidence type="ECO:0000313" key="1">
    <source>
        <dbReference type="EMBL" id="MBN7773560.1"/>
    </source>
</evidence>
<sequence>MLDKLPPIEKIYEAYSAIADNRIILHADHAAVLSSDRSKEYTVAWDGNLYTSDDNATYWQGYAGYPVIAVLMKQEKLPLDRRIASYFAGINWTELNTKYKRNYTKAAAAVLDNLQCSNDEKEQIQTELHCTYEAIKLLDIKVKRSSPRRSKREQQV</sequence>
<dbReference type="RefSeq" id="WP_206582392.1">
    <property type="nucleotide sequence ID" value="NZ_JAFJZZ010000003.1"/>
</dbReference>
<dbReference type="EMBL" id="JAFJZZ010000003">
    <property type="protein sequence ID" value="MBN7773560.1"/>
    <property type="molecule type" value="Genomic_DNA"/>
</dbReference>